<dbReference type="PROSITE" id="PS00792">
    <property type="entry name" value="DHPS_1"/>
    <property type="match status" value="1"/>
</dbReference>
<comment type="pathway">
    <text evidence="3 12">Cofactor biosynthesis; tetrahydrofolate biosynthesis; 7,8-dihydrofolate from 2-amino-4-hydroxy-6-hydroxymethyl-7,8-dihydropteridine diphosphate and 4-aminobenzoate: step 1/2.</text>
</comment>
<comment type="catalytic activity">
    <reaction evidence="1">
        <text>(7,8-dihydropterin-6-yl)methyl diphosphate + 4-aminobenzoate = 7,8-dihydropteroate + diphosphate</text>
        <dbReference type="Rhea" id="RHEA:19949"/>
        <dbReference type="ChEBI" id="CHEBI:17836"/>
        <dbReference type="ChEBI" id="CHEBI:17839"/>
        <dbReference type="ChEBI" id="CHEBI:33019"/>
        <dbReference type="ChEBI" id="CHEBI:72950"/>
        <dbReference type="EC" id="2.5.1.15"/>
    </reaction>
</comment>
<accession>A0A3E2BP35</accession>
<organism evidence="14 15">
    <name type="scientific">Candidatus Saccharicenans subterraneus</name>
    <dbReference type="NCBI Taxonomy" id="2508984"/>
    <lineage>
        <taxon>Bacteria</taxon>
        <taxon>Candidatus Aminicenantota</taxon>
        <taxon>Candidatus Aminicenantia</taxon>
        <taxon>Candidatus Aminicenantales</taxon>
        <taxon>Candidatus Saccharicenantaceae</taxon>
        <taxon>Candidatus Saccharicenans</taxon>
    </lineage>
</organism>
<dbReference type="NCBIfam" id="TIGR01496">
    <property type="entry name" value="DHPS"/>
    <property type="match status" value="1"/>
</dbReference>
<dbReference type="GO" id="GO:0046872">
    <property type="term" value="F:metal ion binding"/>
    <property type="evidence" value="ECO:0007669"/>
    <property type="project" value="UniProtKB-KW"/>
</dbReference>
<evidence type="ECO:0000256" key="2">
    <source>
        <dbReference type="ARBA" id="ARBA00001946"/>
    </source>
</evidence>
<keyword evidence="7 12" id="KW-0808">Transferase</keyword>
<dbReference type="PROSITE" id="PS50972">
    <property type="entry name" value="PTERIN_BINDING"/>
    <property type="match status" value="1"/>
</dbReference>
<evidence type="ECO:0000256" key="11">
    <source>
        <dbReference type="ARBA" id="ARBA00030193"/>
    </source>
</evidence>
<dbReference type="InterPro" id="IPR000489">
    <property type="entry name" value="Pterin-binding_dom"/>
</dbReference>
<dbReference type="PANTHER" id="PTHR20941">
    <property type="entry name" value="FOLATE SYNTHESIS PROTEINS"/>
    <property type="match status" value="1"/>
</dbReference>
<dbReference type="EC" id="2.5.1.15" evidence="5 12"/>
<dbReference type="UniPathway" id="UPA00077">
    <property type="reaction ID" value="UER00156"/>
</dbReference>
<dbReference type="FunFam" id="3.20.20.20:FF:000006">
    <property type="entry name" value="Dihydropteroate synthase"/>
    <property type="match status" value="1"/>
</dbReference>
<evidence type="ECO:0000313" key="15">
    <source>
        <dbReference type="Proteomes" id="UP000257323"/>
    </source>
</evidence>
<name>A0A3E2BP35_9BACT</name>
<evidence type="ECO:0000256" key="8">
    <source>
        <dbReference type="ARBA" id="ARBA00022723"/>
    </source>
</evidence>
<keyword evidence="10 12" id="KW-0289">Folate biosynthesis</keyword>
<sequence>MRPLAEHNKDNHRISERLYTLDLRGQKLSIGPNPWIAGILNVTPDSFSDGGKFFEPERAVDRALQMVEQGARIIDIGGESSRPGSKEVPEDEELARVIPVIKKLRPLTAALISIDTRKSRVARAALDEGADLVNDISALRHDPGMAGVVARAGVPVILMHMLGTPETMQLNPEYDNLLSEIRDFFLERIKKAEEEGIAAERIIIDPGIGFGKTLQHNLTLLNRLDYFLDLGKPILVGPSRKSFIGLVLEEPVERRLEGTLAAAVLSWLRGAAIIRVHDVLETKRALLVAQSIVKEERVVD</sequence>
<reference evidence="14 15" key="1">
    <citation type="submission" date="2018-08" db="EMBL/GenBank/DDBJ databases">
        <title>Genome analysis of the thermophilic bacterium of the candidate phylum Aminicenantes from deep subsurface aquifer revealed its physiology and ecological role.</title>
        <authorList>
            <person name="Kadnikov V.V."/>
            <person name="Mardanov A.V."/>
            <person name="Beletsky A.V."/>
            <person name="Karnachuk O.V."/>
            <person name="Ravin N.V."/>
        </authorList>
    </citation>
    <scope>NUCLEOTIDE SEQUENCE [LARGE SCALE GENOMIC DNA]</scope>
    <source>
        <strain evidence="14">BY38</strain>
    </source>
</reference>
<dbReference type="PROSITE" id="PS00793">
    <property type="entry name" value="DHPS_2"/>
    <property type="match status" value="1"/>
</dbReference>
<dbReference type="Proteomes" id="UP000257323">
    <property type="component" value="Unassembled WGS sequence"/>
</dbReference>
<dbReference type="GO" id="GO:0046656">
    <property type="term" value="P:folic acid biosynthetic process"/>
    <property type="evidence" value="ECO:0007669"/>
    <property type="project" value="UniProtKB-KW"/>
</dbReference>
<dbReference type="InterPro" id="IPR045031">
    <property type="entry name" value="DHP_synth-like"/>
</dbReference>
<comment type="caution">
    <text evidence="14">The sequence shown here is derived from an EMBL/GenBank/DDBJ whole genome shotgun (WGS) entry which is preliminary data.</text>
</comment>
<dbReference type="GO" id="GO:0046654">
    <property type="term" value="P:tetrahydrofolate biosynthetic process"/>
    <property type="evidence" value="ECO:0007669"/>
    <property type="project" value="UniProtKB-UniPathway"/>
</dbReference>
<evidence type="ECO:0000256" key="9">
    <source>
        <dbReference type="ARBA" id="ARBA00022842"/>
    </source>
</evidence>
<comment type="function">
    <text evidence="12">Catalyzes the condensation of para-aminobenzoate (pABA) with 6-hydroxymethyl-7,8-dihydropterin diphosphate (DHPt-PP) to form 7,8-dihydropteroate (H2Pte), the immediate precursor of folate derivatives.</text>
</comment>
<dbReference type="EMBL" id="QUAH01000003">
    <property type="protein sequence ID" value="RFT16474.1"/>
    <property type="molecule type" value="Genomic_DNA"/>
</dbReference>
<evidence type="ECO:0000256" key="5">
    <source>
        <dbReference type="ARBA" id="ARBA00012458"/>
    </source>
</evidence>
<dbReference type="SUPFAM" id="SSF51717">
    <property type="entry name" value="Dihydropteroate synthetase-like"/>
    <property type="match status" value="1"/>
</dbReference>
<evidence type="ECO:0000256" key="12">
    <source>
        <dbReference type="RuleBase" id="RU361205"/>
    </source>
</evidence>
<dbReference type="Pfam" id="PF00809">
    <property type="entry name" value="Pterin_bind"/>
    <property type="match status" value="1"/>
</dbReference>
<dbReference type="AlphaFoldDB" id="A0A3E2BP35"/>
<evidence type="ECO:0000256" key="6">
    <source>
        <dbReference type="ARBA" id="ARBA00016919"/>
    </source>
</evidence>
<dbReference type="InterPro" id="IPR006390">
    <property type="entry name" value="DHP_synth_dom"/>
</dbReference>
<evidence type="ECO:0000256" key="1">
    <source>
        <dbReference type="ARBA" id="ARBA00000012"/>
    </source>
</evidence>
<evidence type="ECO:0000256" key="4">
    <source>
        <dbReference type="ARBA" id="ARBA00009503"/>
    </source>
</evidence>
<gene>
    <name evidence="14" type="ORF">OP8BY_1652</name>
</gene>
<dbReference type="InterPro" id="IPR011005">
    <property type="entry name" value="Dihydropteroate_synth-like_sf"/>
</dbReference>
<evidence type="ECO:0000256" key="10">
    <source>
        <dbReference type="ARBA" id="ARBA00022909"/>
    </source>
</evidence>
<dbReference type="PANTHER" id="PTHR20941:SF1">
    <property type="entry name" value="FOLIC ACID SYNTHESIS PROTEIN FOL1"/>
    <property type="match status" value="1"/>
</dbReference>
<feature type="domain" description="Pterin-binding" evidence="13">
    <location>
        <begin position="34"/>
        <end position="287"/>
    </location>
</feature>
<evidence type="ECO:0000256" key="3">
    <source>
        <dbReference type="ARBA" id="ARBA00004763"/>
    </source>
</evidence>
<keyword evidence="9 12" id="KW-0460">Magnesium</keyword>
<dbReference type="CDD" id="cd00739">
    <property type="entry name" value="DHPS"/>
    <property type="match status" value="1"/>
</dbReference>
<dbReference type="GO" id="GO:0004156">
    <property type="term" value="F:dihydropteroate synthase activity"/>
    <property type="evidence" value="ECO:0007669"/>
    <property type="project" value="UniProtKB-EC"/>
</dbReference>
<proteinExistence type="inferred from homology"/>
<evidence type="ECO:0000313" key="14">
    <source>
        <dbReference type="EMBL" id="RFT16474.1"/>
    </source>
</evidence>
<comment type="similarity">
    <text evidence="4 12">Belongs to the DHPS family.</text>
</comment>
<keyword evidence="8 12" id="KW-0479">Metal-binding</keyword>
<protein>
    <recommendedName>
        <fullName evidence="6 12">Dihydropteroate synthase</fullName>
        <shortName evidence="12">DHPS</shortName>
        <ecNumber evidence="5 12">2.5.1.15</ecNumber>
    </recommendedName>
    <alternativeName>
        <fullName evidence="11 12">Dihydropteroate pyrophosphorylase</fullName>
    </alternativeName>
</protein>
<comment type="cofactor">
    <cofactor evidence="2 12">
        <name>Mg(2+)</name>
        <dbReference type="ChEBI" id="CHEBI:18420"/>
    </cofactor>
</comment>
<dbReference type="GO" id="GO:0005829">
    <property type="term" value="C:cytosol"/>
    <property type="evidence" value="ECO:0007669"/>
    <property type="project" value="TreeGrafter"/>
</dbReference>
<evidence type="ECO:0000256" key="7">
    <source>
        <dbReference type="ARBA" id="ARBA00022679"/>
    </source>
</evidence>
<evidence type="ECO:0000259" key="13">
    <source>
        <dbReference type="PROSITE" id="PS50972"/>
    </source>
</evidence>
<dbReference type="Gene3D" id="3.20.20.20">
    <property type="entry name" value="Dihydropteroate synthase-like"/>
    <property type="match status" value="1"/>
</dbReference>